<keyword evidence="1" id="KW-0812">Transmembrane</keyword>
<accession>A0A6A5ZHY1</accession>
<proteinExistence type="predicted"/>
<keyword evidence="3" id="KW-1185">Reference proteome</keyword>
<evidence type="ECO:0000313" key="3">
    <source>
        <dbReference type="Proteomes" id="UP000799770"/>
    </source>
</evidence>
<feature type="transmembrane region" description="Helical" evidence="1">
    <location>
        <begin position="31"/>
        <end position="53"/>
    </location>
</feature>
<evidence type="ECO:0000313" key="2">
    <source>
        <dbReference type="EMBL" id="KAF2117961.1"/>
    </source>
</evidence>
<dbReference type="EMBL" id="ML977318">
    <property type="protein sequence ID" value="KAF2117961.1"/>
    <property type="molecule type" value="Genomic_DNA"/>
</dbReference>
<keyword evidence="1" id="KW-0472">Membrane</keyword>
<protein>
    <submittedName>
        <fullName evidence="2">Uncharacterized protein</fullName>
    </submittedName>
</protein>
<organism evidence="2 3">
    <name type="scientific">Lophiotrema nucula</name>
    <dbReference type="NCBI Taxonomy" id="690887"/>
    <lineage>
        <taxon>Eukaryota</taxon>
        <taxon>Fungi</taxon>
        <taxon>Dikarya</taxon>
        <taxon>Ascomycota</taxon>
        <taxon>Pezizomycotina</taxon>
        <taxon>Dothideomycetes</taxon>
        <taxon>Pleosporomycetidae</taxon>
        <taxon>Pleosporales</taxon>
        <taxon>Lophiotremataceae</taxon>
        <taxon>Lophiotrema</taxon>
    </lineage>
</organism>
<reference evidence="2" key="1">
    <citation type="journal article" date="2020" name="Stud. Mycol.">
        <title>101 Dothideomycetes genomes: a test case for predicting lifestyles and emergence of pathogens.</title>
        <authorList>
            <person name="Haridas S."/>
            <person name="Albert R."/>
            <person name="Binder M."/>
            <person name="Bloem J."/>
            <person name="Labutti K."/>
            <person name="Salamov A."/>
            <person name="Andreopoulos B."/>
            <person name="Baker S."/>
            <person name="Barry K."/>
            <person name="Bills G."/>
            <person name="Bluhm B."/>
            <person name="Cannon C."/>
            <person name="Castanera R."/>
            <person name="Culley D."/>
            <person name="Daum C."/>
            <person name="Ezra D."/>
            <person name="Gonzalez J."/>
            <person name="Henrissat B."/>
            <person name="Kuo A."/>
            <person name="Liang C."/>
            <person name="Lipzen A."/>
            <person name="Lutzoni F."/>
            <person name="Magnuson J."/>
            <person name="Mondo S."/>
            <person name="Nolan M."/>
            <person name="Ohm R."/>
            <person name="Pangilinan J."/>
            <person name="Park H.-J."/>
            <person name="Ramirez L."/>
            <person name="Alfaro M."/>
            <person name="Sun H."/>
            <person name="Tritt A."/>
            <person name="Yoshinaga Y."/>
            <person name="Zwiers L.-H."/>
            <person name="Turgeon B."/>
            <person name="Goodwin S."/>
            <person name="Spatafora J."/>
            <person name="Crous P."/>
            <person name="Grigoriev I."/>
        </authorList>
    </citation>
    <scope>NUCLEOTIDE SEQUENCE</scope>
    <source>
        <strain evidence="2">CBS 627.86</strain>
    </source>
</reference>
<sequence length="263" mass="29289">MPSVKLAGLFKREPVFNQQVDLNSRHHTARVLYAAFLASLLGVSVAVIALKALTIKFIFENRNTGFMFETNGPEPVVLAALPRMLYFAPAKIAIVAAAVSIMVVIGHGIFVVKDWHEGAKTQCYSFRRNSMYLHLTNSILVLFSLVSIYVTHKSTSHFFPGYVDFKAKKPGDNGVRYNIGTFDLETWSCELKTADGAQMVWQDYGMQCEIEYAGRMVMIPFMVLAFTLAGLTIWGLVGGKRDPDGERMKTEDVGLEMGKFNAI</sequence>
<feature type="transmembrane region" description="Helical" evidence="1">
    <location>
        <begin position="216"/>
        <end position="237"/>
    </location>
</feature>
<keyword evidence="1" id="KW-1133">Transmembrane helix</keyword>
<dbReference type="AlphaFoldDB" id="A0A6A5ZHY1"/>
<feature type="transmembrane region" description="Helical" evidence="1">
    <location>
        <begin position="92"/>
        <end position="112"/>
    </location>
</feature>
<name>A0A6A5ZHY1_9PLEO</name>
<gene>
    <name evidence="2" type="ORF">BDV96DRAFT_489251</name>
</gene>
<evidence type="ECO:0000256" key="1">
    <source>
        <dbReference type="SAM" id="Phobius"/>
    </source>
</evidence>
<feature type="transmembrane region" description="Helical" evidence="1">
    <location>
        <begin position="132"/>
        <end position="150"/>
    </location>
</feature>
<dbReference type="OrthoDB" id="5238025at2759"/>
<dbReference type="Proteomes" id="UP000799770">
    <property type="component" value="Unassembled WGS sequence"/>
</dbReference>